<evidence type="ECO:0000256" key="1">
    <source>
        <dbReference type="SAM" id="MobiDB-lite"/>
    </source>
</evidence>
<feature type="region of interest" description="Disordered" evidence="1">
    <location>
        <begin position="70"/>
        <end position="89"/>
    </location>
</feature>
<protein>
    <submittedName>
        <fullName evidence="3">Uncharacterized protein</fullName>
    </submittedName>
</protein>
<evidence type="ECO:0000313" key="3">
    <source>
        <dbReference type="EMBL" id="EMR71345.1"/>
    </source>
</evidence>
<gene>
    <name evidence="3" type="ORF">UCREL1_1597</name>
</gene>
<organism evidence="3 4">
    <name type="scientific">Eutypa lata (strain UCR-EL1)</name>
    <name type="common">Grapevine dieback disease fungus</name>
    <name type="synonym">Eutypa armeniacae</name>
    <dbReference type="NCBI Taxonomy" id="1287681"/>
    <lineage>
        <taxon>Eukaryota</taxon>
        <taxon>Fungi</taxon>
        <taxon>Dikarya</taxon>
        <taxon>Ascomycota</taxon>
        <taxon>Pezizomycotina</taxon>
        <taxon>Sordariomycetes</taxon>
        <taxon>Xylariomycetidae</taxon>
        <taxon>Xylariales</taxon>
        <taxon>Diatrypaceae</taxon>
        <taxon>Eutypa</taxon>
    </lineage>
</organism>
<feature type="chain" id="PRO_5004086047" evidence="2">
    <location>
        <begin position="22"/>
        <end position="173"/>
    </location>
</feature>
<keyword evidence="2" id="KW-0732">Signal</keyword>
<dbReference type="HOGENOM" id="CLU_1578522_0_0_1"/>
<dbReference type="KEGG" id="ela:UCREL1_1597"/>
<evidence type="ECO:0000256" key="2">
    <source>
        <dbReference type="SAM" id="SignalP"/>
    </source>
</evidence>
<dbReference type="EMBL" id="KB705649">
    <property type="protein sequence ID" value="EMR71345.1"/>
    <property type="molecule type" value="Genomic_DNA"/>
</dbReference>
<dbReference type="AlphaFoldDB" id="M7TXF7"/>
<sequence>MLFSSLFAISGLAVTLGSAAAVHPLPRQDAGGFEITYTYASRPSPRPGSSQYCTVEFNVTDPITQTKTRCEGQHGPCVGNSEDPPKPEKLLDADHPAACADPGFTFYLDSYADVTSYSYAIAHVAADGSTRFGVTDLINKENYAAYWHYSCGGSGFCNTYVGSTVISAPFVSQ</sequence>
<name>M7TXF7_EUTLA</name>
<dbReference type="Proteomes" id="UP000012174">
    <property type="component" value="Unassembled WGS sequence"/>
</dbReference>
<accession>M7TXF7</accession>
<keyword evidence="4" id="KW-1185">Reference proteome</keyword>
<dbReference type="OrthoDB" id="4695818at2759"/>
<evidence type="ECO:0000313" key="4">
    <source>
        <dbReference type="Proteomes" id="UP000012174"/>
    </source>
</evidence>
<proteinExistence type="predicted"/>
<reference evidence="4" key="1">
    <citation type="journal article" date="2013" name="Genome Announc.">
        <title>Draft genome sequence of the grapevine dieback fungus Eutypa lata UCR-EL1.</title>
        <authorList>
            <person name="Blanco-Ulate B."/>
            <person name="Rolshausen P.E."/>
            <person name="Cantu D."/>
        </authorList>
    </citation>
    <scope>NUCLEOTIDE SEQUENCE [LARGE SCALE GENOMIC DNA]</scope>
    <source>
        <strain evidence="4">UCR-EL1</strain>
    </source>
</reference>
<feature type="signal peptide" evidence="2">
    <location>
        <begin position="1"/>
        <end position="21"/>
    </location>
</feature>